<dbReference type="PROSITE" id="PS51898">
    <property type="entry name" value="TYR_RECOMBINASE"/>
    <property type="match status" value="1"/>
</dbReference>
<dbReference type="InterPro" id="IPR011010">
    <property type="entry name" value="DNA_brk_join_enz"/>
</dbReference>
<dbReference type="GO" id="GO:0015074">
    <property type="term" value="P:DNA integration"/>
    <property type="evidence" value="ECO:0007669"/>
    <property type="project" value="InterPro"/>
</dbReference>
<name>A0AAU7DPW5_9BACT</name>
<sequence>MIYKRGKVYWYNFRWSLKNEDGTVESFRIVKSAKTHKRKQAEDAEDEHRRALRLGEIHPNDPWPKPAVSAPPVFRVFSKEFLQYAKTHTKPGTHTFYSVCLDRLLTFAAIADAPLNAITGETVSRYARHRQEVPENSVVTVNGDLRTLRRVLHIAVEWGKLDRVPSIHELPQAQGRDCVLSFAEEAKYLAKASENLRDATILAVDTGMRPNSELFPLKWTDVDLTVRPESPHGVLHVRQGKTDSAQRSLPLTPRVAEVLQRRKKAAEAKGKLSAFVFPGAGISGHITSVQHPHKTAIEDSKLASFEFYCWRHTFGTRAAQSGMDRFTLARLMGHSSPAVAARYYVHVTETHVAAGFGKFVEYHTRNVAEGLAEAFPQASEAIQ</sequence>
<dbReference type="EMBL" id="CP121196">
    <property type="protein sequence ID" value="XBH19335.1"/>
    <property type="molecule type" value="Genomic_DNA"/>
</dbReference>
<evidence type="ECO:0000256" key="1">
    <source>
        <dbReference type="ARBA" id="ARBA00008857"/>
    </source>
</evidence>
<dbReference type="InterPro" id="IPR002104">
    <property type="entry name" value="Integrase_catalytic"/>
</dbReference>
<dbReference type="Pfam" id="PF13102">
    <property type="entry name" value="Phage_int_SAM_5"/>
    <property type="match status" value="1"/>
</dbReference>
<dbReference type="InterPro" id="IPR050090">
    <property type="entry name" value="Tyrosine_recombinase_XerCD"/>
</dbReference>
<accession>A0AAU7DPW5</accession>
<gene>
    <name evidence="5" type="ORF">P8935_08460</name>
</gene>
<evidence type="ECO:0000313" key="5">
    <source>
        <dbReference type="EMBL" id="XBH19335.1"/>
    </source>
</evidence>
<evidence type="ECO:0000259" key="4">
    <source>
        <dbReference type="PROSITE" id="PS51898"/>
    </source>
</evidence>
<dbReference type="InterPro" id="IPR013762">
    <property type="entry name" value="Integrase-like_cat_sf"/>
</dbReference>
<comment type="similarity">
    <text evidence="1">Belongs to the 'phage' integrase family.</text>
</comment>
<proteinExistence type="inferred from homology"/>
<dbReference type="PANTHER" id="PTHR30349">
    <property type="entry name" value="PHAGE INTEGRASE-RELATED"/>
    <property type="match status" value="1"/>
</dbReference>
<evidence type="ECO:0000256" key="2">
    <source>
        <dbReference type="ARBA" id="ARBA00023125"/>
    </source>
</evidence>
<dbReference type="PANTHER" id="PTHR30349:SF64">
    <property type="entry name" value="PROPHAGE INTEGRASE INTD-RELATED"/>
    <property type="match status" value="1"/>
</dbReference>
<dbReference type="Gene3D" id="1.10.150.130">
    <property type="match status" value="1"/>
</dbReference>
<keyword evidence="3" id="KW-0233">DNA recombination</keyword>
<keyword evidence="2" id="KW-0238">DNA-binding</keyword>
<dbReference type="Gene3D" id="1.10.443.10">
    <property type="entry name" value="Intergrase catalytic core"/>
    <property type="match status" value="1"/>
</dbReference>
<protein>
    <submittedName>
        <fullName evidence="5">Tyrosine-type recombinase/integrase</fullName>
    </submittedName>
</protein>
<dbReference type="SUPFAM" id="SSF56349">
    <property type="entry name" value="DNA breaking-rejoining enzymes"/>
    <property type="match status" value="1"/>
</dbReference>
<dbReference type="AlphaFoldDB" id="A0AAU7DPW5"/>
<dbReference type="GO" id="GO:0003677">
    <property type="term" value="F:DNA binding"/>
    <property type="evidence" value="ECO:0007669"/>
    <property type="project" value="UniProtKB-KW"/>
</dbReference>
<organism evidence="5">
    <name type="scientific">Telmatobacter sp. DSM 110680</name>
    <dbReference type="NCBI Taxonomy" id="3036704"/>
    <lineage>
        <taxon>Bacteria</taxon>
        <taxon>Pseudomonadati</taxon>
        <taxon>Acidobacteriota</taxon>
        <taxon>Terriglobia</taxon>
        <taxon>Terriglobales</taxon>
        <taxon>Acidobacteriaceae</taxon>
        <taxon>Telmatobacter</taxon>
    </lineage>
</organism>
<dbReference type="CDD" id="cd00796">
    <property type="entry name" value="INT_Rci_Hp1_C"/>
    <property type="match status" value="1"/>
</dbReference>
<evidence type="ECO:0000256" key="3">
    <source>
        <dbReference type="ARBA" id="ARBA00023172"/>
    </source>
</evidence>
<feature type="domain" description="Tyr recombinase" evidence="4">
    <location>
        <begin position="169"/>
        <end position="357"/>
    </location>
</feature>
<dbReference type="Pfam" id="PF00589">
    <property type="entry name" value="Phage_integrase"/>
    <property type="match status" value="1"/>
</dbReference>
<dbReference type="GO" id="GO:0006310">
    <property type="term" value="P:DNA recombination"/>
    <property type="evidence" value="ECO:0007669"/>
    <property type="project" value="UniProtKB-KW"/>
</dbReference>
<dbReference type="RefSeq" id="WP_348264551.1">
    <property type="nucleotide sequence ID" value="NZ_CP121196.1"/>
</dbReference>
<reference evidence="5" key="1">
    <citation type="submission" date="2023-03" db="EMBL/GenBank/DDBJ databases">
        <title>Edaphobacter sp.</title>
        <authorList>
            <person name="Huber K.J."/>
            <person name="Papendorf J."/>
            <person name="Pilke C."/>
            <person name="Bunk B."/>
            <person name="Sproeer C."/>
            <person name="Pester M."/>
        </authorList>
    </citation>
    <scope>NUCLEOTIDE SEQUENCE</scope>
    <source>
        <strain evidence="5">DSM 110680</strain>
    </source>
</reference>
<dbReference type="InterPro" id="IPR025269">
    <property type="entry name" value="SAM-like_dom"/>
</dbReference>
<dbReference type="InterPro" id="IPR010998">
    <property type="entry name" value="Integrase_recombinase_N"/>
</dbReference>